<evidence type="ECO:0000256" key="1">
    <source>
        <dbReference type="SAM" id="MobiDB-lite"/>
    </source>
</evidence>
<keyword evidence="2" id="KW-0812">Transmembrane</keyword>
<reference evidence="3 4" key="1">
    <citation type="submission" date="2019-06" db="EMBL/GenBank/DDBJ databases">
        <title>Sequencing the genomes of 1000 actinobacteria strains.</title>
        <authorList>
            <person name="Klenk H.-P."/>
        </authorList>
    </citation>
    <scope>NUCLEOTIDE SEQUENCE [LARGE SCALE GENOMIC DNA]</scope>
    <source>
        <strain evidence="3 4">DSM 18607</strain>
    </source>
</reference>
<dbReference type="AlphaFoldDB" id="A0A542DXA2"/>
<comment type="caution">
    <text evidence="3">The sequence shown here is derived from an EMBL/GenBank/DDBJ whole genome shotgun (WGS) entry which is preliminary data.</text>
</comment>
<evidence type="ECO:0000313" key="3">
    <source>
        <dbReference type="EMBL" id="TQJ07544.1"/>
    </source>
</evidence>
<feature type="transmembrane region" description="Helical" evidence="2">
    <location>
        <begin position="418"/>
        <end position="439"/>
    </location>
</feature>
<organism evidence="3 4">
    <name type="scientific">Lapillicoccus jejuensis</name>
    <dbReference type="NCBI Taxonomy" id="402171"/>
    <lineage>
        <taxon>Bacteria</taxon>
        <taxon>Bacillati</taxon>
        <taxon>Actinomycetota</taxon>
        <taxon>Actinomycetes</taxon>
        <taxon>Micrococcales</taxon>
        <taxon>Intrasporangiaceae</taxon>
        <taxon>Lapillicoccus</taxon>
    </lineage>
</organism>
<evidence type="ECO:0000256" key="2">
    <source>
        <dbReference type="SAM" id="Phobius"/>
    </source>
</evidence>
<feature type="transmembrane region" description="Helical" evidence="2">
    <location>
        <begin position="226"/>
        <end position="245"/>
    </location>
</feature>
<feature type="transmembrane region" description="Helical" evidence="2">
    <location>
        <begin position="257"/>
        <end position="278"/>
    </location>
</feature>
<keyword evidence="4" id="KW-1185">Reference proteome</keyword>
<dbReference type="Proteomes" id="UP000317893">
    <property type="component" value="Unassembled WGS sequence"/>
</dbReference>
<keyword evidence="2" id="KW-0472">Membrane</keyword>
<name>A0A542DXA2_9MICO</name>
<feature type="transmembrane region" description="Helical" evidence="2">
    <location>
        <begin position="57"/>
        <end position="76"/>
    </location>
</feature>
<accession>A0A542DXA2</accession>
<sequence length="446" mass="45756">MSQAVARAQPPAPSGSPAPTGRPAPMPAPRVGGTVVPRRRGPGALLRASLEGTPGRLRLVAAAAAVVCAVLGLVGGEALWSSSAALTRAQADVAQVVRVEQVRSDLLAADAAATTAFLQGGLEDPARRQAYDAAIDRVGRTIATAATEQPADGTALGVLNTQVQQYVALVEQARADNRQGLPLGATYLSQASAGLRSGTVPVLDALSQANTTRADEELARSSGGTALALTGALAVVVLLATMVLLARRSHRYLNVPLAVATGLVLVALVAGSVTLAGVRSSVQDAQDQQVAQVLRLTTLRSAAYDAKANESLALVNRGNGASYEAKWKDDSARVQDTAGSLRGDLFTRWSTYVTRHQAIRKADDDGNWPAAVKLATATDGDSADAAFAVVVTGAGSQLDSAQTAAADAITAPGTRTTVLGWVLLLLCLGAAVLAVRGVGQRLEEYR</sequence>
<evidence type="ECO:0000313" key="4">
    <source>
        <dbReference type="Proteomes" id="UP000317893"/>
    </source>
</evidence>
<dbReference type="RefSeq" id="WP_141846654.1">
    <property type="nucleotide sequence ID" value="NZ_BAAAPR010000006.1"/>
</dbReference>
<dbReference type="OrthoDB" id="3218196at2"/>
<gene>
    <name evidence="3" type="ORF">FB458_0609</name>
</gene>
<proteinExistence type="predicted"/>
<dbReference type="EMBL" id="VFMN01000001">
    <property type="protein sequence ID" value="TQJ07544.1"/>
    <property type="molecule type" value="Genomic_DNA"/>
</dbReference>
<keyword evidence="2" id="KW-1133">Transmembrane helix</keyword>
<feature type="compositionally biased region" description="Pro residues" evidence="1">
    <location>
        <begin position="10"/>
        <end position="28"/>
    </location>
</feature>
<protein>
    <submittedName>
        <fullName evidence="3">Uncharacterized protein</fullName>
    </submittedName>
</protein>
<feature type="region of interest" description="Disordered" evidence="1">
    <location>
        <begin position="1"/>
        <end position="40"/>
    </location>
</feature>